<organism evidence="2 3">
    <name type="scientific">Trichostrongylus colubriformis</name>
    <name type="common">Black scour worm</name>
    <dbReference type="NCBI Taxonomy" id="6319"/>
    <lineage>
        <taxon>Eukaryota</taxon>
        <taxon>Metazoa</taxon>
        <taxon>Ecdysozoa</taxon>
        <taxon>Nematoda</taxon>
        <taxon>Chromadorea</taxon>
        <taxon>Rhabditida</taxon>
        <taxon>Rhabditina</taxon>
        <taxon>Rhabditomorpha</taxon>
        <taxon>Strongyloidea</taxon>
        <taxon>Trichostrongylidae</taxon>
        <taxon>Trichostrongylus</taxon>
    </lineage>
</organism>
<keyword evidence="1" id="KW-0732">Signal</keyword>
<feature type="signal peptide" evidence="1">
    <location>
        <begin position="1"/>
        <end position="18"/>
    </location>
</feature>
<evidence type="ECO:0000313" key="3">
    <source>
        <dbReference type="Proteomes" id="UP001331761"/>
    </source>
</evidence>
<comment type="caution">
    <text evidence="2">The sequence shown here is derived from an EMBL/GenBank/DDBJ whole genome shotgun (WGS) entry which is preliminary data.</text>
</comment>
<evidence type="ECO:0008006" key="4">
    <source>
        <dbReference type="Google" id="ProtNLM"/>
    </source>
</evidence>
<sequence length="72" mass="8206">MLSLLNVLLFSLVHVSIFDVTEKVLGLREADFKNGPRKAVVLSRMDSCPGYRKDEVCYRTEGARRRGSHNPR</sequence>
<dbReference type="AlphaFoldDB" id="A0AAN8FI59"/>
<protein>
    <recommendedName>
        <fullName evidence="4">Secreted protein</fullName>
    </recommendedName>
</protein>
<keyword evidence="3" id="KW-1185">Reference proteome</keyword>
<evidence type="ECO:0000313" key="2">
    <source>
        <dbReference type="EMBL" id="KAK5979226.1"/>
    </source>
</evidence>
<feature type="chain" id="PRO_5042961295" description="Secreted protein" evidence="1">
    <location>
        <begin position="19"/>
        <end position="72"/>
    </location>
</feature>
<accession>A0AAN8FI59</accession>
<reference evidence="2 3" key="1">
    <citation type="submission" date="2019-10" db="EMBL/GenBank/DDBJ databases">
        <title>Assembly and Annotation for the nematode Trichostrongylus colubriformis.</title>
        <authorList>
            <person name="Martin J."/>
        </authorList>
    </citation>
    <scope>NUCLEOTIDE SEQUENCE [LARGE SCALE GENOMIC DNA]</scope>
    <source>
        <strain evidence="2">G859</strain>
        <tissue evidence="2">Whole worm</tissue>
    </source>
</reference>
<gene>
    <name evidence="2" type="ORF">GCK32_013049</name>
</gene>
<name>A0AAN8FI59_TRICO</name>
<dbReference type="EMBL" id="WIXE01008535">
    <property type="protein sequence ID" value="KAK5979226.1"/>
    <property type="molecule type" value="Genomic_DNA"/>
</dbReference>
<dbReference type="Proteomes" id="UP001331761">
    <property type="component" value="Unassembled WGS sequence"/>
</dbReference>
<evidence type="ECO:0000256" key="1">
    <source>
        <dbReference type="SAM" id="SignalP"/>
    </source>
</evidence>
<proteinExistence type="predicted"/>